<dbReference type="InterPro" id="IPR029044">
    <property type="entry name" value="Nucleotide-diphossugar_trans"/>
</dbReference>
<dbReference type="PANTHER" id="PTHR46830">
    <property type="entry name" value="TRANSFERASE, PUTATIVE-RELATED"/>
    <property type="match status" value="1"/>
</dbReference>
<feature type="non-terminal residue" evidence="2">
    <location>
        <position position="565"/>
    </location>
</feature>
<dbReference type="PANTHER" id="PTHR46830:SF1">
    <property type="entry name" value="ALPHA-1,4-N-ACETYLGLUCOSAMINYLTRANSFERASE"/>
    <property type="match status" value="1"/>
</dbReference>
<keyword evidence="1" id="KW-0472">Membrane</keyword>
<evidence type="ECO:0000313" key="2">
    <source>
        <dbReference type="EMBL" id="KAK7466511.1"/>
    </source>
</evidence>
<name>A0ABD0J8W1_9CAEN</name>
<comment type="caution">
    <text evidence="2">The sequence shown here is derived from an EMBL/GenBank/DDBJ whole genome shotgun (WGS) entry which is preliminary data.</text>
</comment>
<dbReference type="Pfam" id="PF04488">
    <property type="entry name" value="Gly_transf_sug"/>
    <property type="match status" value="1"/>
</dbReference>
<evidence type="ECO:0000313" key="3">
    <source>
        <dbReference type="Proteomes" id="UP001519460"/>
    </source>
</evidence>
<keyword evidence="3" id="KW-1185">Reference proteome</keyword>
<dbReference type="SUPFAM" id="SSF53448">
    <property type="entry name" value="Nucleotide-diphospho-sugar transferases"/>
    <property type="match status" value="1"/>
</dbReference>
<sequence length="565" mass="65162">MTCCRIGRLHRRRTHLLLCAIFGAAVIYYKFWTWSDLVQRDSSSHGRFKSTSEVNRQRQHNDDIEIVDMSADVIVEAGDVNITGRWPIPRDVMLQEDWPEVEGTQGVPAQVPHTVHYVWCGSKQLRFQHYLGLLSAVRVLQPVKLVFHYTELPVANDYNDWFEELTNSMPTLVLRQQTESPPCGSRDLLDSILDLLSQDGGVYVGENIILSRRPQVQDNLPLWFAFANTSSDLTRGVIYSARGFDVGRKQDHVKDIESSKPSCVSKESYNINTNAKCIVLSDDNFYPRDIMYEGTPFAEMARWLFYGKRAVPRVRTNQGERIPRIAHFVWFQSKAKLYNGDLTFAHFLSILSALYVGGFHSAYVHGATSPQGYWWDQLKTENIIFVPTQRPETVFQHPIGVRKGSHVSNLLRIALLYKYGGVYQDNDVYWVQPVPDNLFTYPFVASLDWPKRGEWPETINNGVLMAQRRSHYIHLNLATFVNYVDHVFGRFSLKGTYRSYELHPDTMLMDNRLQVICHATKCHPAWKRQIQQENFNWREIFSVHVTLPKPAPAFVDLNTLRNSTG</sequence>
<accession>A0ABD0J8W1</accession>
<dbReference type="Gene3D" id="3.90.550.20">
    <property type="match status" value="1"/>
</dbReference>
<dbReference type="EMBL" id="JACVVK020000558">
    <property type="protein sequence ID" value="KAK7466511.1"/>
    <property type="molecule type" value="Genomic_DNA"/>
</dbReference>
<dbReference type="InterPro" id="IPR007577">
    <property type="entry name" value="GlycoTrfase_DXD_sugar-bd_CS"/>
</dbReference>
<evidence type="ECO:0000256" key="1">
    <source>
        <dbReference type="SAM" id="Phobius"/>
    </source>
</evidence>
<keyword evidence="1" id="KW-1133">Transmembrane helix</keyword>
<organism evidence="2 3">
    <name type="scientific">Batillaria attramentaria</name>
    <dbReference type="NCBI Taxonomy" id="370345"/>
    <lineage>
        <taxon>Eukaryota</taxon>
        <taxon>Metazoa</taxon>
        <taxon>Spiralia</taxon>
        <taxon>Lophotrochozoa</taxon>
        <taxon>Mollusca</taxon>
        <taxon>Gastropoda</taxon>
        <taxon>Caenogastropoda</taxon>
        <taxon>Sorbeoconcha</taxon>
        <taxon>Cerithioidea</taxon>
        <taxon>Batillariidae</taxon>
        <taxon>Batillaria</taxon>
    </lineage>
</organism>
<reference evidence="2 3" key="1">
    <citation type="journal article" date="2023" name="Sci. Data">
        <title>Genome assembly of the Korean intertidal mud-creeper Batillaria attramentaria.</title>
        <authorList>
            <person name="Patra A.K."/>
            <person name="Ho P.T."/>
            <person name="Jun S."/>
            <person name="Lee S.J."/>
            <person name="Kim Y."/>
            <person name="Won Y.J."/>
        </authorList>
    </citation>
    <scope>NUCLEOTIDE SEQUENCE [LARGE SCALE GENOMIC DNA]</scope>
    <source>
        <strain evidence="2">Wonlab-2016</strain>
    </source>
</reference>
<gene>
    <name evidence="2" type="ORF">BaRGS_00037386</name>
</gene>
<dbReference type="AlphaFoldDB" id="A0ABD0J8W1"/>
<feature type="transmembrane region" description="Helical" evidence="1">
    <location>
        <begin position="15"/>
        <end position="34"/>
    </location>
</feature>
<dbReference type="Proteomes" id="UP001519460">
    <property type="component" value="Unassembled WGS sequence"/>
</dbReference>
<keyword evidence="1" id="KW-0812">Transmembrane</keyword>
<protein>
    <submittedName>
        <fullName evidence="2">Uncharacterized protein</fullName>
    </submittedName>
</protein>
<proteinExistence type="predicted"/>